<gene>
    <name evidence="3" type="ORF">NE237_014258</name>
</gene>
<comment type="caution">
    <text evidence="3">The sequence shown here is derived from an EMBL/GenBank/DDBJ whole genome shotgun (WGS) entry which is preliminary data.</text>
</comment>
<feature type="region of interest" description="Disordered" evidence="1">
    <location>
        <begin position="1"/>
        <end position="31"/>
    </location>
</feature>
<name>A0A9Q0JTD9_9MAGN</name>
<keyword evidence="2" id="KW-1133">Transmembrane helix</keyword>
<proteinExistence type="predicted"/>
<evidence type="ECO:0000313" key="4">
    <source>
        <dbReference type="Proteomes" id="UP001141806"/>
    </source>
</evidence>
<dbReference type="AlphaFoldDB" id="A0A9Q0JTD9"/>
<accession>A0A9Q0JTD9</accession>
<dbReference type="EMBL" id="JAMYWD010000282">
    <property type="protein sequence ID" value="KAJ4949820.1"/>
    <property type="molecule type" value="Genomic_DNA"/>
</dbReference>
<evidence type="ECO:0000256" key="1">
    <source>
        <dbReference type="SAM" id="MobiDB-lite"/>
    </source>
</evidence>
<protein>
    <submittedName>
        <fullName evidence="3">Uncharacterized protein</fullName>
    </submittedName>
</protein>
<evidence type="ECO:0000313" key="3">
    <source>
        <dbReference type="EMBL" id="KAJ4949820.1"/>
    </source>
</evidence>
<keyword evidence="2" id="KW-0472">Membrane</keyword>
<keyword evidence="4" id="KW-1185">Reference proteome</keyword>
<evidence type="ECO:0000256" key="2">
    <source>
        <dbReference type="SAM" id="Phobius"/>
    </source>
</evidence>
<dbReference type="Proteomes" id="UP001141806">
    <property type="component" value="Unassembled WGS sequence"/>
</dbReference>
<reference evidence="3" key="1">
    <citation type="journal article" date="2023" name="Plant J.">
        <title>The genome of the king protea, Protea cynaroides.</title>
        <authorList>
            <person name="Chang J."/>
            <person name="Duong T.A."/>
            <person name="Schoeman C."/>
            <person name="Ma X."/>
            <person name="Roodt D."/>
            <person name="Barker N."/>
            <person name="Li Z."/>
            <person name="Van de Peer Y."/>
            <person name="Mizrachi E."/>
        </authorList>
    </citation>
    <scope>NUCLEOTIDE SEQUENCE</scope>
    <source>
        <tissue evidence="3">Young leaves</tissue>
    </source>
</reference>
<organism evidence="3 4">
    <name type="scientific">Protea cynaroides</name>
    <dbReference type="NCBI Taxonomy" id="273540"/>
    <lineage>
        <taxon>Eukaryota</taxon>
        <taxon>Viridiplantae</taxon>
        <taxon>Streptophyta</taxon>
        <taxon>Embryophyta</taxon>
        <taxon>Tracheophyta</taxon>
        <taxon>Spermatophyta</taxon>
        <taxon>Magnoliopsida</taxon>
        <taxon>Proteales</taxon>
        <taxon>Proteaceae</taxon>
        <taxon>Protea</taxon>
    </lineage>
</organism>
<sequence length="101" mass="11390">MSLFMFGSMGMTPEHREKSSKGGSIPIRLRSRSSCSSSNTIHHFHQLCLEAEEMSRILVVEMEILIISLGMLYYFVSLQFAGLLGFLFGSLVILMNELLNE</sequence>
<keyword evidence="2" id="KW-0812">Transmembrane</keyword>
<feature type="transmembrane region" description="Helical" evidence="2">
    <location>
        <begin position="72"/>
        <end position="95"/>
    </location>
</feature>